<dbReference type="Proteomes" id="UP001362999">
    <property type="component" value="Unassembled WGS sequence"/>
</dbReference>
<feature type="compositionally biased region" description="Low complexity" evidence="1">
    <location>
        <begin position="301"/>
        <end position="320"/>
    </location>
</feature>
<evidence type="ECO:0000313" key="3">
    <source>
        <dbReference type="Proteomes" id="UP001362999"/>
    </source>
</evidence>
<feature type="compositionally biased region" description="Basic and acidic residues" evidence="1">
    <location>
        <begin position="226"/>
        <end position="242"/>
    </location>
</feature>
<name>A0AAW0AG79_9AGAR</name>
<organism evidence="2 3">
    <name type="scientific">Favolaschia claudopus</name>
    <dbReference type="NCBI Taxonomy" id="2862362"/>
    <lineage>
        <taxon>Eukaryota</taxon>
        <taxon>Fungi</taxon>
        <taxon>Dikarya</taxon>
        <taxon>Basidiomycota</taxon>
        <taxon>Agaricomycotina</taxon>
        <taxon>Agaricomycetes</taxon>
        <taxon>Agaricomycetidae</taxon>
        <taxon>Agaricales</taxon>
        <taxon>Marasmiineae</taxon>
        <taxon>Mycenaceae</taxon>
        <taxon>Favolaschia</taxon>
    </lineage>
</organism>
<accession>A0AAW0AG79</accession>
<keyword evidence="3" id="KW-1185">Reference proteome</keyword>
<dbReference type="EMBL" id="JAWWNJ010000067">
    <property type="protein sequence ID" value="KAK7008366.1"/>
    <property type="molecule type" value="Genomic_DNA"/>
</dbReference>
<dbReference type="AlphaFoldDB" id="A0AAW0AG79"/>
<feature type="region of interest" description="Disordered" evidence="1">
    <location>
        <begin position="226"/>
        <end position="255"/>
    </location>
</feature>
<sequence length="367" mass="38605">MSDAEASSSYVSRSAPKASPPPPHAIPLLVSSSIIGKMIPFASCFAARLAALGDLARYKMAVAAMVVGGADPVNILTADAVSAAVKSADPSKQGDLLDAPAYPSPKSLNDGNKRCSWVCFGSARSRASTSTSATSISSSWASASTLLSADSPTKQPQYATMSWLPGAKRTTPLEPTTEEGDFPARCVEEQRCRCGGNNYHRPETSPVSPLAGILYSTSRVCVCQRERAARSRKRREGERGRGDGGGMEDEDGEDAYYGPPVRVRARAVPNSAFLRLKALHHEALPLLLNAGALSAAHSSSMAMGSRSSPSALPFSPTSTSPSPPTSPSTLLNANAYAYDHALLANLKPRRPRECVVSVGWIMRLGVG</sequence>
<proteinExistence type="predicted"/>
<gene>
    <name evidence="2" type="ORF">R3P38DRAFT_2791175</name>
</gene>
<feature type="region of interest" description="Disordered" evidence="1">
    <location>
        <begin position="1"/>
        <end position="22"/>
    </location>
</feature>
<comment type="caution">
    <text evidence="2">The sequence shown here is derived from an EMBL/GenBank/DDBJ whole genome shotgun (WGS) entry which is preliminary data.</text>
</comment>
<protein>
    <submittedName>
        <fullName evidence="2">Uncharacterized protein</fullName>
    </submittedName>
</protein>
<feature type="compositionally biased region" description="Polar residues" evidence="1">
    <location>
        <begin position="1"/>
        <end position="11"/>
    </location>
</feature>
<feature type="region of interest" description="Disordered" evidence="1">
    <location>
        <begin position="301"/>
        <end position="328"/>
    </location>
</feature>
<reference evidence="2 3" key="1">
    <citation type="journal article" date="2024" name="J Genomics">
        <title>Draft genome sequencing and assembly of Favolaschia claudopus CIRM-BRFM 2984 isolated from oak limbs.</title>
        <authorList>
            <person name="Navarro D."/>
            <person name="Drula E."/>
            <person name="Chaduli D."/>
            <person name="Cazenave R."/>
            <person name="Ahrendt S."/>
            <person name="Wang J."/>
            <person name="Lipzen A."/>
            <person name="Daum C."/>
            <person name="Barry K."/>
            <person name="Grigoriev I.V."/>
            <person name="Favel A."/>
            <person name="Rosso M.N."/>
            <person name="Martin F."/>
        </authorList>
    </citation>
    <scope>NUCLEOTIDE SEQUENCE [LARGE SCALE GENOMIC DNA]</scope>
    <source>
        <strain evidence="2 3">CIRM-BRFM 2984</strain>
    </source>
</reference>
<evidence type="ECO:0000313" key="2">
    <source>
        <dbReference type="EMBL" id="KAK7008366.1"/>
    </source>
</evidence>
<evidence type="ECO:0000256" key="1">
    <source>
        <dbReference type="SAM" id="MobiDB-lite"/>
    </source>
</evidence>